<feature type="non-terminal residue" evidence="1">
    <location>
        <position position="168"/>
    </location>
</feature>
<dbReference type="EMBL" id="UINC01093366">
    <property type="protein sequence ID" value="SVC47741.1"/>
    <property type="molecule type" value="Genomic_DNA"/>
</dbReference>
<reference evidence="1" key="1">
    <citation type="submission" date="2018-05" db="EMBL/GenBank/DDBJ databases">
        <authorList>
            <person name="Lanie J.A."/>
            <person name="Ng W.-L."/>
            <person name="Kazmierczak K.M."/>
            <person name="Andrzejewski T.M."/>
            <person name="Davidsen T.M."/>
            <person name="Wayne K.J."/>
            <person name="Tettelin H."/>
            <person name="Glass J.I."/>
            <person name="Rusch D."/>
            <person name="Podicherti R."/>
            <person name="Tsui H.-C.T."/>
            <person name="Winkler M.E."/>
        </authorList>
    </citation>
    <scope>NUCLEOTIDE SEQUENCE</scope>
</reference>
<sequence>MEVSMYRSIIFSFLLTSFILADSRMATVSGNVYLSDQTDDHSGIKVLFHAESASATSDSVYSSASGAYAVGLTDGIYTVHFSKTGYIPYTIPGTFTWGNDSYTLDDVILQVGAIIEVSGRANGIWYDDYQYRVVGDLEINAGDTLIIEPGTTVLFMGQYGIEVYGSLI</sequence>
<dbReference type="InterPro" id="IPR013784">
    <property type="entry name" value="Carb-bd-like_fold"/>
</dbReference>
<dbReference type="Gene3D" id="2.60.40.1120">
    <property type="entry name" value="Carboxypeptidase-like, regulatory domain"/>
    <property type="match status" value="1"/>
</dbReference>
<protein>
    <recommendedName>
        <fullName evidence="2">Carboxypeptidase regulatory-like domain-containing protein</fullName>
    </recommendedName>
</protein>
<proteinExistence type="predicted"/>
<dbReference type="SUPFAM" id="SSF49452">
    <property type="entry name" value="Starch-binding domain-like"/>
    <property type="match status" value="1"/>
</dbReference>
<dbReference type="GO" id="GO:0030246">
    <property type="term" value="F:carbohydrate binding"/>
    <property type="evidence" value="ECO:0007669"/>
    <property type="project" value="InterPro"/>
</dbReference>
<name>A0A382MKC4_9ZZZZ</name>
<accession>A0A382MKC4</accession>
<gene>
    <name evidence="1" type="ORF">METZ01_LOCUS300595</name>
</gene>
<dbReference type="AlphaFoldDB" id="A0A382MKC4"/>
<evidence type="ECO:0008006" key="2">
    <source>
        <dbReference type="Google" id="ProtNLM"/>
    </source>
</evidence>
<evidence type="ECO:0000313" key="1">
    <source>
        <dbReference type="EMBL" id="SVC47741.1"/>
    </source>
</evidence>
<organism evidence="1">
    <name type="scientific">marine metagenome</name>
    <dbReference type="NCBI Taxonomy" id="408172"/>
    <lineage>
        <taxon>unclassified sequences</taxon>
        <taxon>metagenomes</taxon>
        <taxon>ecological metagenomes</taxon>
    </lineage>
</organism>